<evidence type="ECO:0000259" key="7">
    <source>
        <dbReference type="PROSITE" id="PS50862"/>
    </source>
</evidence>
<dbReference type="GO" id="GO:0016779">
    <property type="term" value="F:nucleotidyltransferase activity"/>
    <property type="evidence" value="ECO:0007669"/>
    <property type="project" value="UniProtKB-KW"/>
</dbReference>
<dbReference type="Gene3D" id="3.30.930.10">
    <property type="entry name" value="Bira Bifunctional Protein, Domain 2"/>
    <property type="match status" value="1"/>
</dbReference>
<keyword evidence="2 8" id="KW-0436">Ligase</keyword>
<dbReference type="NCBIfam" id="NF003211">
    <property type="entry name" value="PRK04173.1"/>
    <property type="match status" value="1"/>
</dbReference>
<dbReference type="EC" id="6.1.1.14" evidence="1"/>
<dbReference type="Gene3D" id="3.40.50.800">
    <property type="entry name" value="Anticodon-binding domain"/>
    <property type="match status" value="1"/>
</dbReference>
<dbReference type="InterPro" id="IPR006195">
    <property type="entry name" value="aa-tRNA-synth_II"/>
</dbReference>
<keyword evidence="4" id="KW-0067">ATP-binding</keyword>
<feature type="domain" description="Aminoacyl-transfer RNA synthetases class-II family profile" evidence="7">
    <location>
        <begin position="130"/>
        <end position="498"/>
    </location>
</feature>
<keyword evidence="8" id="KW-0808">Transferase</keyword>
<dbReference type="NCBIfam" id="TIGR00389">
    <property type="entry name" value="glyS_dimeric"/>
    <property type="match status" value="1"/>
</dbReference>
<organism evidence="8 9">
    <name type="scientific">Blattamonas nauphoetae</name>
    <dbReference type="NCBI Taxonomy" id="2049346"/>
    <lineage>
        <taxon>Eukaryota</taxon>
        <taxon>Metamonada</taxon>
        <taxon>Preaxostyla</taxon>
        <taxon>Oxymonadida</taxon>
        <taxon>Blattamonas</taxon>
    </lineage>
</organism>
<keyword evidence="3" id="KW-0547">Nucleotide-binding</keyword>
<proteinExistence type="predicted"/>
<evidence type="ECO:0000256" key="2">
    <source>
        <dbReference type="ARBA" id="ARBA00022598"/>
    </source>
</evidence>
<dbReference type="EMBL" id="JARBJD010000060">
    <property type="protein sequence ID" value="KAK2956007.1"/>
    <property type="molecule type" value="Genomic_DNA"/>
</dbReference>
<dbReference type="PROSITE" id="PS50862">
    <property type="entry name" value="AA_TRNA_LIGASE_II"/>
    <property type="match status" value="1"/>
</dbReference>
<dbReference type="GO" id="GO:0016874">
    <property type="term" value="F:ligase activity"/>
    <property type="evidence" value="ECO:0007669"/>
    <property type="project" value="UniProtKB-KW"/>
</dbReference>
<dbReference type="Pfam" id="PF03129">
    <property type="entry name" value="HGTP_anticodon"/>
    <property type="match status" value="1"/>
</dbReference>
<dbReference type="InterPro" id="IPR002315">
    <property type="entry name" value="tRNA-synt_gly"/>
</dbReference>
<keyword evidence="9" id="KW-1185">Reference proteome</keyword>
<dbReference type="SUPFAM" id="SSF55681">
    <property type="entry name" value="Class II aaRS and biotin synthetases"/>
    <property type="match status" value="1"/>
</dbReference>
<gene>
    <name evidence="8" type="ORF">BLNAU_8983</name>
</gene>
<dbReference type="InterPro" id="IPR004154">
    <property type="entry name" value="Anticodon-bd"/>
</dbReference>
<evidence type="ECO:0000256" key="4">
    <source>
        <dbReference type="ARBA" id="ARBA00022840"/>
    </source>
</evidence>
<dbReference type="InterPro" id="IPR045864">
    <property type="entry name" value="aa-tRNA-synth_II/BPL/LPL"/>
</dbReference>
<dbReference type="InterPro" id="IPR036621">
    <property type="entry name" value="Anticodon-bd_dom_sf"/>
</dbReference>
<evidence type="ECO:0000256" key="5">
    <source>
        <dbReference type="ARBA" id="ARBA00023146"/>
    </source>
</evidence>
<keyword evidence="5" id="KW-0030">Aminoacyl-tRNA synthetase</keyword>
<accession>A0ABQ9XWZ2</accession>
<name>A0ABQ9XWZ2_9EUKA</name>
<keyword evidence="8" id="KW-0548">Nucleotidyltransferase</keyword>
<dbReference type="SUPFAM" id="SSF52954">
    <property type="entry name" value="Class II aaRS ABD-related"/>
    <property type="match status" value="1"/>
</dbReference>
<comment type="caution">
    <text evidence="8">The sequence shown here is derived from an EMBL/GenBank/DDBJ whole genome shotgun (WGS) entry which is preliminary data.</text>
</comment>
<evidence type="ECO:0000313" key="9">
    <source>
        <dbReference type="Proteomes" id="UP001281761"/>
    </source>
</evidence>
<dbReference type="InterPro" id="IPR027031">
    <property type="entry name" value="Gly-tRNA_synthase/POLG2"/>
</dbReference>
<dbReference type="Pfam" id="PF00587">
    <property type="entry name" value="tRNA-synt_2b"/>
    <property type="match status" value="1"/>
</dbReference>
<dbReference type="Gene3D" id="3.30.40.230">
    <property type="match status" value="1"/>
</dbReference>
<sequence>MPPKKEKTEADLLKEKNQQLQTLMKERFFTNPAFDLYGGKAGLHDLGPVMAPLFHNVIQEWRRHFVFHDNLQEIDATVITPSRVLEVSGHVEKFNDMKIKEKTTGELYRADKLIEELCDKALNPKQPLDPQLKEKYTIMKNEADSMSADQMKATIEELVKVTGDKRQFEDPAPFNLMFSTQIGPTGDDPAYLRPEIAQGMFMNFKACYEELNHRMPFGIAQFGKAFRNEIAPKGGLFRLREFQLAEFEYFYDPQQTTHSNLSLVKDVVVLMLTREMQEKGIEVPLEMTIEQAHTTNNPETGKPYVENQILAYYLGRTQLFLEKVGLRKEKIRFRQHLRKQMAHYARDCWDGEALSLTGWQEIVGIADRSAYDLEAHSRGTNTQLVAKRDLPEPIQKTVLVPVSKVIGQTFKQKAKPVQSYLNSLDEAGVLALKQQIETNQKATITISEGEQIELSPAMLEFKVETVREEDYIPFVVEPSYGISRILFSIIDQNFWTRPSDQNRRVISFPATLAPKQVLIQPLSVKSQKQLEICHSIEASLKHFSRLIDTGGASVGKKYARADEIGMPFGITVDGTSETDNTATLRERDSSQQVRLPITEIPKVLKKLVKGSANWETIVSQYGLVPTAEAKE</sequence>
<protein>
    <recommendedName>
        <fullName evidence="1">glycine--tRNA ligase</fullName>
        <ecNumber evidence="1">6.1.1.14</ecNumber>
    </recommendedName>
    <alternativeName>
        <fullName evidence="6">Diadenosine tetraphosphate synthetase</fullName>
    </alternativeName>
</protein>
<evidence type="ECO:0000256" key="3">
    <source>
        <dbReference type="ARBA" id="ARBA00022741"/>
    </source>
</evidence>
<dbReference type="PANTHER" id="PTHR10745">
    <property type="entry name" value="GLYCYL-TRNA SYNTHETASE/DNA POLYMERASE SUBUNIT GAMMA-2"/>
    <property type="match status" value="1"/>
</dbReference>
<dbReference type="Proteomes" id="UP001281761">
    <property type="component" value="Unassembled WGS sequence"/>
</dbReference>
<dbReference type="PRINTS" id="PR01043">
    <property type="entry name" value="TRNASYNTHGLY"/>
</dbReference>
<dbReference type="InterPro" id="IPR002314">
    <property type="entry name" value="aa-tRNA-synt_IIb"/>
</dbReference>
<dbReference type="Gene3D" id="3.30.720.200">
    <property type="match status" value="1"/>
</dbReference>
<evidence type="ECO:0000256" key="1">
    <source>
        <dbReference type="ARBA" id="ARBA00012829"/>
    </source>
</evidence>
<dbReference type="PANTHER" id="PTHR10745:SF0">
    <property type="entry name" value="GLYCINE--TRNA LIGASE"/>
    <property type="match status" value="1"/>
</dbReference>
<evidence type="ECO:0000256" key="6">
    <source>
        <dbReference type="ARBA" id="ARBA00030057"/>
    </source>
</evidence>
<reference evidence="8 9" key="1">
    <citation type="journal article" date="2022" name="bioRxiv">
        <title>Genomics of Preaxostyla Flagellates Illuminates Evolutionary Transitions and the Path Towards Mitochondrial Loss.</title>
        <authorList>
            <person name="Novak L.V.F."/>
            <person name="Treitli S.C."/>
            <person name="Pyrih J."/>
            <person name="Halakuc P."/>
            <person name="Pipaliya S.V."/>
            <person name="Vacek V."/>
            <person name="Brzon O."/>
            <person name="Soukal P."/>
            <person name="Eme L."/>
            <person name="Dacks J.B."/>
            <person name="Karnkowska A."/>
            <person name="Elias M."/>
            <person name="Hampl V."/>
        </authorList>
    </citation>
    <scope>NUCLEOTIDE SEQUENCE [LARGE SCALE GENOMIC DNA]</scope>
    <source>
        <strain evidence="8">NAU3</strain>
        <tissue evidence="8">Gut</tissue>
    </source>
</reference>
<evidence type="ECO:0000313" key="8">
    <source>
        <dbReference type="EMBL" id="KAK2956007.1"/>
    </source>
</evidence>